<dbReference type="InterPro" id="IPR007122">
    <property type="entry name" value="Villin/Gelsolin"/>
</dbReference>
<feature type="domain" description="HP" evidence="4">
    <location>
        <begin position="835"/>
        <end position="900"/>
    </location>
</feature>
<dbReference type="CDD" id="cd11293">
    <property type="entry name" value="gelsolin_S4_like"/>
    <property type="match status" value="1"/>
</dbReference>
<dbReference type="Gene3D" id="3.40.20.10">
    <property type="entry name" value="Severin"/>
    <property type="match status" value="6"/>
</dbReference>
<dbReference type="PROSITE" id="PS51089">
    <property type="entry name" value="HP"/>
    <property type="match status" value="1"/>
</dbReference>
<dbReference type="Proteomes" id="UP000515151">
    <property type="component" value="Chromosome 3"/>
</dbReference>
<dbReference type="OrthoDB" id="6375767at2759"/>
<dbReference type="CDD" id="cd11291">
    <property type="entry name" value="gelsolin_S6_like"/>
    <property type="match status" value="1"/>
</dbReference>
<evidence type="ECO:0000313" key="6">
    <source>
        <dbReference type="Proteomes" id="UP000197138"/>
    </source>
</evidence>
<keyword evidence="2" id="KW-0677">Repeat</keyword>
<dbReference type="CDD" id="cd11288">
    <property type="entry name" value="gelsolin_S5_like"/>
    <property type="match status" value="1"/>
</dbReference>
<organism evidence="5 6">
    <name type="scientific">Punica granatum</name>
    <name type="common">Pomegranate</name>
    <dbReference type="NCBI Taxonomy" id="22663"/>
    <lineage>
        <taxon>Eukaryota</taxon>
        <taxon>Viridiplantae</taxon>
        <taxon>Streptophyta</taxon>
        <taxon>Embryophyta</taxon>
        <taxon>Tracheophyta</taxon>
        <taxon>Spermatophyta</taxon>
        <taxon>Magnoliopsida</taxon>
        <taxon>eudicotyledons</taxon>
        <taxon>Gunneridae</taxon>
        <taxon>Pentapetalae</taxon>
        <taxon>rosids</taxon>
        <taxon>malvids</taxon>
        <taxon>Myrtales</taxon>
        <taxon>Lythraceae</taxon>
        <taxon>Punica</taxon>
    </lineage>
</organism>
<dbReference type="CDD" id="cd11289">
    <property type="entry name" value="gelsolin_S2_like"/>
    <property type="match status" value="1"/>
</dbReference>
<proteinExistence type="predicted"/>
<evidence type="ECO:0000313" key="7">
    <source>
        <dbReference type="Proteomes" id="UP000515151"/>
    </source>
</evidence>
<keyword evidence="7" id="KW-1185">Reference proteome</keyword>
<dbReference type="InterPro" id="IPR036886">
    <property type="entry name" value="Villin_headpiece_dom_sf"/>
</dbReference>
<dbReference type="Pfam" id="PF00626">
    <property type="entry name" value="Gelsolin"/>
    <property type="match status" value="4"/>
</dbReference>
<dbReference type="Gene3D" id="1.10.950.10">
    <property type="entry name" value="Villin headpiece domain"/>
    <property type="match status" value="1"/>
</dbReference>
<dbReference type="GO" id="GO:0007015">
    <property type="term" value="P:actin filament organization"/>
    <property type="evidence" value="ECO:0007669"/>
    <property type="project" value="UniProtKB-ARBA"/>
</dbReference>
<dbReference type="FunFam" id="3.40.20.10:FF:000001">
    <property type="entry name" value="Gelsolin"/>
    <property type="match status" value="1"/>
</dbReference>
<dbReference type="EMBL" id="MTKT01005538">
    <property type="protein sequence ID" value="OWM66707.1"/>
    <property type="molecule type" value="Genomic_DNA"/>
</dbReference>
<evidence type="ECO:0000259" key="4">
    <source>
        <dbReference type="PROSITE" id="PS51089"/>
    </source>
</evidence>
<dbReference type="RefSeq" id="XP_031384875.1">
    <property type="nucleotide sequence ID" value="XM_031529015.1"/>
</dbReference>
<dbReference type="AlphaFoldDB" id="A0A218W1K0"/>
<evidence type="ECO:0000313" key="9">
    <source>
        <dbReference type="RefSeq" id="XP_031384876.1"/>
    </source>
</evidence>
<evidence type="ECO:0000256" key="3">
    <source>
        <dbReference type="SAM" id="MobiDB-lite"/>
    </source>
</evidence>
<dbReference type="GO" id="GO:0051015">
    <property type="term" value="F:actin filament binding"/>
    <property type="evidence" value="ECO:0007669"/>
    <property type="project" value="InterPro"/>
</dbReference>
<dbReference type="RefSeq" id="XP_031384878.1">
    <property type="nucleotide sequence ID" value="XM_031529018.1"/>
</dbReference>
<dbReference type="InterPro" id="IPR003128">
    <property type="entry name" value="Villin_headpiece"/>
</dbReference>
<reference evidence="8 9" key="4">
    <citation type="submission" date="2025-04" db="UniProtKB">
        <authorList>
            <consortium name="RefSeq"/>
        </authorList>
    </citation>
    <scope>IDENTIFICATION</scope>
    <source>
        <tissue evidence="8 9">Leaf</tissue>
    </source>
</reference>
<name>A0A218W1K0_PUNGR</name>
<dbReference type="SMART" id="SM00262">
    <property type="entry name" value="GEL"/>
    <property type="match status" value="6"/>
</dbReference>
<accession>A0A218W1K0</accession>
<dbReference type="CDD" id="cd11290">
    <property type="entry name" value="gelsolin_S1_like"/>
    <property type="match status" value="1"/>
</dbReference>
<dbReference type="Pfam" id="PF02209">
    <property type="entry name" value="VHP"/>
    <property type="match status" value="1"/>
</dbReference>
<evidence type="ECO:0000256" key="2">
    <source>
        <dbReference type="ARBA" id="ARBA00022737"/>
    </source>
</evidence>
<dbReference type="SUPFAM" id="SSF55753">
    <property type="entry name" value="Actin depolymerizing proteins"/>
    <property type="match status" value="6"/>
</dbReference>
<evidence type="ECO:0000313" key="8">
    <source>
        <dbReference type="RefSeq" id="XP_031384875.1"/>
    </source>
</evidence>
<evidence type="ECO:0000313" key="5">
    <source>
        <dbReference type="EMBL" id="OWM66707.1"/>
    </source>
</evidence>
<keyword evidence="1" id="KW-0117">Actin capping</keyword>
<gene>
    <name evidence="8 9 10" type="primary">LOC116198784</name>
    <name evidence="5" type="ORF">CDL15_Pgr010358</name>
</gene>
<reference evidence="5" key="2">
    <citation type="submission" date="2017-06" db="EMBL/GenBank/DDBJ databases">
        <title>The pomegranate genome and the genomics of punicalagin biosynthesis.</title>
        <authorList>
            <person name="Xu C."/>
        </authorList>
    </citation>
    <scope>NUCLEOTIDE SEQUENCE [LARGE SCALE GENOMIC DNA]</scope>
    <source>
        <tissue evidence="5">Fresh leaf</tissue>
    </source>
</reference>
<feature type="region of interest" description="Disordered" evidence="3">
    <location>
        <begin position="742"/>
        <end position="779"/>
    </location>
</feature>
<dbReference type="SUPFAM" id="SSF47050">
    <property type="entry name" value="VHP, Villin headpiece domain"/>
    <property type="match status" value="1"/>
</dbReference>
<dbReference type="RefSeq" id="XP_031384876.1">
    <property type="nucleotide sequence ID" value="XM_031529016.1"/>
</dbReference>
<dbReference type="InterPro" id="IPR029006">
    <property type="entry name" value="ADF-H/Gelsolin-like_dom_sf"/>
</dbReference>
<feature type="compositionally biased region" description="Low complexity" evidence="3">
    <location>
        <begin position="760"/>
        <end position="776"/>
    </location>
</feature>
<dbReference type="PANTHER" id="PTHR11977">
    <property type="entry name" value="VILLIN"/>
    <property type="match status" value="1"/>
</dbReference>
<protein>
    <submittedName>
        <fullName evidence="8 9">Villin-1 isoform X1</fullName>
    </submittedName>
</protein>
<evidence type="ECO:0000313" key="10">
    <source>
        <dbReference type="RefSeq" id="XP_031384878.1"/>
    </source>
</evidence>
<dbReference type="GeneID" id="116198784"/>
<reference evidence="6" key="1">
    <citation type="journal article" date="2017" name="Plant J.">
        <title>The pomegranate (Punica granatum L.) genome and the genomics of punicalagin biosynthesis.</title>
        <authorList>
            <person name="Qin G."/>
            <person name="Xu C."/>
            <person name="Ming R."/>
            <person name="Tang H."/>
            <person name="Guyot R."/>
            <person name="Kramer E.M."/>
            <person name="Hu Y."/>
            <person name="Yi X."/>
            <person name="Qi Y."/>
            <person name="Xu X."/>
            <person name="Gao Z."/>
            <person name="Pan H."/>
            <person name="Jian J."/>
            <person name="Tian Y."/>
            <person name="Yue Z."/>
            <person name="Xu Y."/>
        </authorList>
    </citation>
    <scope>NUCLEOTIDE SEQUENCE [LARGE SCALE GENOMIC DNA]</scope>
    <source>
        <strain evidence="6">cv. Dabenzi</strain>
    </source>
</reference>
<dbReference type="PRINTS" id="PR00597">
    <property type="entry name" value="GELSOLIN"/>
</dbReference>
<dbReference type="InterPro" id="IPR007123">
    <property type="entry name" value="Gelsolin-like_dom"/>
</dbReference>
<sequence>MSPPSKDIDSTFQGAGATSGLEIWCIENHRLVPIPKSSHGKFYSGSAYVILNTVLQKSGSRQHNIHYWLGNEAKEEDLALASDKALELDDALGLCAVQYREVQGQETEKFLSYFKPCIIPVEGIYSSETGNVNGDTYHISLFTCKGDHAIHVKEVPFSRSSLNHFDVFILDTASKIYLFSGCNSSVQERAKALEVVQYINETKHNGNCEVATIEDGKFVGDADAGEFWSLFGGYAPIPRDSPSAFPEKDFTHSIKLFRITLQGQLCELGAGPLTREMLEADKCYMLDCDSEIFVWMGRSSLITERRTSISATEGFLRNEGRSVGARVTLLTEGLETTAFRSHFVNWPHKVDAKLYEEGRGKVAAIFKQHGYDVKELPEDECEPVINCRGMIKVWRVNGDQLSLLPIPEQTKLYTGDCYIVQYTYSSIGKDENLFYAWFGRASLMEDRVEAICHMNALADSTRGHPVLARVLEDKEPEQLFLIFQTLIVLKGGQSSRYTTFIAEKGLPDETYHEGKTALFRVQGKSPNNMQAIQVDQVSSCLNSSYCYILQTGPSVFTWIGNLSSTRDHDLLDRMLEYINPAWQHVSVREGCEPDEFWEALGGRSEYPKEKETAKAIEDPHLFTLILTDGDFKVKEIYNFTQGDLTTEDVFILDCHDEIYVWIGFNSSIASKGEALTLGQKYLEKDVLVKGLSLDTPIYVVTEGHEPQFFTRFFSWDPSKANLHGNSFERKLAILKGGIQPSEAPTRNSWKRHSRGATPDSSRSSSVSSNGHGRSGSPLPNFRSSYDWRFSSPTPIARKLFSEFSPANGIPGSPEAQLGTPAENINPIQIEESAAVENLLIYPYERLKVTSDDPVEDIDVTRREAYLSEDEFQEKFEITRKSFYQLPKWRQNKLKMTLHLF</sequence>
<dbReference type="Proteomes" id="UP000197138">
    <property type="component" value="Unassembled WGS sequence"/>
</dbReference>
<dbReference type="SMART" id="SM00153">
    <property type="entry name" value="VHP"/>
    <property type="match status" value="1"/>
</dbReference>
<evidence type="ECO:0000256" key="1">
    <source>
        <dbReference type="ARBA" id="ARBA00022467"/>
    </source>
</evidence>
<dbReference type="PANTHER" id="PTHR11977:SF25">
    <property type="entry name" value="VILLIN-1"/>
    <property type="match status" value="1"/>
</dbReference>
<reference evidence="7" key="3">
    <citation type="journal article" date="2020" name="Plant Biotechnol. J.">
        <title>The pomegranate (Punica granatum L.) draft genome dissects genetic divergence between soft- and hard-seeded cultivars.</title>
        <authorList>
            <person name="Luo X."/>
            <person name="Li H."/>
            <person name="Wu Z."/>
            <person name="Yao W."/>
            <person name="Zhao P."/>
            <person name="Cao D."/>
            <person name="Yu H."/>
            <person name="Li K."/>
            <person name="Poudel K."/>
            <person name="Zhao D."/>
            <person name="Zhang F."/>
            <person name="Xia X."/>
            <person name="Chen L."/>
            <person name="Wang Q."/>
            <person name="Jing D."/>
            <person name="Cao S."/>
        </authorList>
    </citation>
    <scope>NUCLEOTIDE SEQUENCE [LARGE SCALE GENOMIC DNA]</scope>
</reference>
<dbReference type="GO" id="GO:0051693">
    <property type="term" value="P:actin filament capping"/>
    <property type="evidence" value="ECO:0007669"/>
    <property type="project" value="UniProtKB-KW"/>
</dbReference>